<evidence type="ECO:0000259" key="7">
    <source>
        <dbReference type="PROSITE" id="PS50048"/>
    </source>
</evidence>
<sequence length="760" mass="85138">MFHTFEGFENPNGRANETRSRSREGQTGKRSSTLRACEQCRRRKIRCDGEQPCEACQWYKKADLCHYSDPRPSRRHVEKLSTTLDEYRSVVEKLFPSVAVESLVSLSREKLLELIAESHPKRPPSPATSLPVETTVSPLSPDDENLESLQTMPEESGDSRESGSPDLVAGVSDDVNALSLSSKQPSTYLGISSVMAVMRVIMWIDPDSVGYFSRTPDRQPQRKREYSFSSDNRSWSSQINRSGTLPSQPLQIQPNSLQLINAYFAYFHAFIPLIDEAGFRGTFVNGSRSDPRWLALLNMVFALGSVAAYTADDTSHDMYYQRARQNLTLDSLEGAHLETVQTLALMGGFYLHYVSQPNLANSLMGVALRMATTLGLHREFVGNGAGKTKHSQTLTVDLRRRVWWSLFCLDTWAYMTLGRPSVGRWGHGITAKLPQYMGDRENALGILPLAENSRFCKIATQVGDALAASPLVNYPEMVNLDNQLVEWYNNLPPLLKTHEPCPDTVSTTRTIMRWRYQSQRILLHRPVLLSYAMRRIPYVALRAEERIAIEKCRLVANETIRDISSATRLNQMSGWNAVWFIFQATLVPLLGLFVADNTAIDPTATIDSCRAQVEIAMIALARMQFWSPTAKRTLEVVSRIFEAANRSRTESTTTQSAPPPAAPALSTAQEMPPPGHFDQVQLSNVGNVSPFFEETGQNMWDYLTWSDSNMWAGFGGDPTMRQEGLAVYGADEEFLKYHDPTVTTGVAYGGYPAPNNAHFQ</sequence>
<feature type="compositionally biased region" description="Basic and acidic residues" evidence="6">
    <location>
        <begin position="215"/>
        <end position="226"/>
    </location>
</feature>
<dbReference type="SUPFAM" id="SSF57701">
    <property type="entry name" value="Zn2/Cys6 DNA-binding domain"/>
    <property type="match status" value="1"/>
</dbReference>
<reference evidence="8 9" key="1">
    <citation type="submission" date="2017-10" db="EMBL/GenBank/DDBJ databases">
        <title>Comparative genomics in systemic dimorphic fungi from Ajellomycetaceae.</title>
        <authorList>
            <person name="Munoz J.F."/>
            <person name="Mcewen J.G."/>
            <person name="Clay O.K."/>
            <person name="Cuomo C.A."/>
        </authorList>
    </citation>
    <scope>NUCLEOTIDE SEQUENCE [LARGE SCALE GENOMIC DNA]</scope>
    <source>
        <strain evidence="8 9">UAMH5409</strain>
    </source>
</reference>
<evidence type="ECO:0000256" key="2">
    <source>
        <dbReference type="ARBA" id="ARBA00023015"/>
    </source>
</evidence>
<dbReference type="InterPro" id="IPR051127">
    <property type="entry name" value="Fungal_SecMet_Regulators"/>
</dbReference>
<dbReference type="Pfam" id="PF04082">
    <property type="entry name" value="Fungal_trans"/>
    <property type="match status" value="1"/>
</dbReference>
<evidence type="ECO:0000313" key="9">
    <source>
        <dbReference type="Proteomes" id="UP000223968"/>
    </source>
</evidence>
<feature type="region of interest" description="Disordered" evidence="6">
    <location>
        <begin position="645"/>
        <end position="677"/>
    </location>
</feature>
<feature type="compositionally biased region" description="Polar residues" evidence="6">
    <location>
        <begin position="227"/>
        <end position="247"/>
    </location>
</feature>
<feature type="region of interest" description="Disordered" evidence="6">
    <location>
        <begin position="117"/>
        <end position="168"/>
    </location>
</feature>
<protein>
    <recommendedName>
        <fullName evidence="7">Zn(2)-C6 fungal-type domain-containing protein</fullName>
    </recommendedName>
</protein>
<keyword evidence="3" id="KW-0238">DNA-binding</keyword>
<keyword evidence="4" id="KW-0804">Transcription</keyword>
<dbReference type="SMART" id="SM00906">
    <property type="entry name" value="Fungal_trans"/>
    <property type="match status" value="1"/>
</dbReference>
<evidence type="ECO:0000256" key="1">
    <source>
        <dbReference type="ARBA" id="ARBA00022723"/>
    </source>
</evidence>
<keyword evidence="9" id="KW-1185">Reference proteome</keyword>
<dbReference type="PANTHER" id="PTHR47424">
    <property type="entry name" value="REGULATORY PROTEIN GAL4"/>
    <property type="match status" value="1"/>
</dbReference>
<evidence type="ECO:0000256" key="6">
    <source>
        <dbReference type="SAM" id="MobiDB-lite"/>
    </source>
</evidence>
<keyword evidence="2" id="KW-0805">Transcription regulation</keyword>
<dbReference type="SMART" id="SM00066">
    <property type="entry name" value="GAL4"/>
    <property type="match status" value="1"/>
</dbReference>
<evidence type="ECO:0000313" key="8">
    <source>
        <dbReference type="EMBL" id="PGG97353.1"/>
    </source>
</evidence>
<feature type="compositionally biased region" description="Basic and acidic residues" evidence="6">
    <location>
        <begin position="16"/>
        <end position="27"/>
    </location>
</feature>
<dbReference type="PROSITE" id="PS50048">
    <property type="entry name" value="ZN2_CY6_FUNGAL_2"/>
    <property type="match status" value="1"/>
</dbReference>
<keyword evidence="5" id="KW-0539">Nucleus</keyword>
<dbReference type="CDD" id="cd12148">
    <property type="entry name" value="fungal_TF_MHR"/>
    <property type="match status" value="1"/>
</dbReference>
<comment type="caution">
    <text evidence="8">The sequence shown here is derived from an EMBL/GenBank/DDBJ whole genome shotgun (WGS) entry which is preliminary data.</text>
</comment>
<dbReference type="GO" id="GO:0000981">
    <property type="term" value="F:DNA-binding transcription factor activity, RNA polymerase II-specific"/>
    <property type="evidence" value="ECO:0007669"/>
    <property type="project" value="InterPro"/>
</dbReference>
<evidence type="ECO:0000256" key="3">
    <source>
        <dbReference type="ARBA" id="ARBA00023125"/>
    </source>
</evidence>
<proteinExistence type="predicted"/>
<dbReference type="PROSITE" id="PS00463">
    <property type="entry name" value="ZN2_CY6_FUNGAL_1"/>
    <property type="match status" value="1"/>
</dbReference>
<dbReference type="EMBL" id="PDNB01000250">
    <property type="protein sequence ID" value="PGG97353.1"/>
    <property type="molecule type" value="Genomic_DNA"/>
</dbReference>
<gene>
    <name evidence="8" type="ORF">AJ79_09224</name>
</gene>
<dbReference type="Gene3D" id="4.10.240.10">
    <property type="entry name" value="Zn(2)-C6 fungal-type DNA-binding domain"/>
    <property type="match status" value="1"/>
</dbReference>
<dbReference type="GO" id="GO:0000435">
    <property type="term" value="P:positive regulation of transcription from RNA polymerase II promoter by galactose"/>
    <property type="evidence" value="ECO:0007669"/>
    <property type="project" value="TreeGrafter"/>
</dbReference>
<dbReference type="AlphaFoldDB" id="A0A2B7WD27"/>
<feature type="domain" description="Zn(2)-C6 fungal-type" evidence="7">
    <location>
        <begin position="36"/>
        <end position="67"/>
    </location>
</feature>
<name>A0A2B7WD27_9EURO</name>
<dbReference type="PANTHER" id="PTHR47424:SF5">
    <property type="entry name" value="ZN(II)2CYS6 TRANSCRIPTION FACTOR (EUROFUNG)"/>
    <property type="match status" value="1"/>
</dbReference>
<feature type="region of interest" description="Disordered" evidence="6">
    <location>
        <begin position="212"/>
        <end position="247"/>
    </location>
</feature>
<dbReference type="CDD" id="cd00067">
    <property type="entry name" value="GAL4"/>
    <property type="match status" value="1"/>
</dbReference>
<dbReference type="GO" id="GO:0008270">
    <property type="term" value="F:zinc ion binding"/>
    <property type="evidence" value="ECO:0007669"/>
    <property type="project" value="InterPro"/>
</dbReference>
<dbReference type="InterPro" id="IPR036864">
    <property type="entry name" value="Zn2-C6_fun-type_DNA-bd_sf"/>
</dbReference>
<dbReference type="GO" id="GO:0000978">
    <property type="term" value="F:RNA polymerase II cis-regulatory region sequence-specific DNA binding"/>
    <property type="evidence" value="ECO:0007669"/>
    <property type="project" value="TreeGrafter"/>
</dbReference>
<dbReference type="GO" id="GO:0005634">
    <property type="term" value="C:nucleus"/>
    <property type="evidence" value="ECO:0007669"/>
    <property type="project" value="TreeGrafter"/>
</dbReference>
<dbReference type="OrthoDB" id="3362851at2759"/>
<evidence type="ECO:0000256" key="5">
    <source>
        <dbReference type="ARBA" id="ARBA00023242"/>
    </source>
</evidence>
<dbReference type="Proteomes" id="UP000223968">
    <property type="component" value="Unassembled WGS sequence"/>
</dbReference>
<dbReference type="Pfam" id="PF00172">
    <property type="entry name" value="Zn_clus"/>
    <property type="match status" value="1"/>
</dbReference>
<dbReference type="InterPro" id="IPR007219">
    <property type="entry name" value="XnlR_reg_dom"/>
</dbReference>
<feature type="compositionally biased region" description="Polar residues" evidence="6">
    <location>
        <begin position="127"/>
        <end position="138"/>
    </location>
</feature>
<accession>A0A2B7WD27</accession>
<organism evidence="8 9">
    <name type="scientific">Helicocarpus griseus UAMH5409</name>
    <dbReference type="NCBI Taxonomy" id="1447875"/>
    <lineage>
        <taxon>Eukaryota</taxon>
        <taxon>Fungi</taxon>
        <taxon>Dikarya</taxon>
        <taxon>Ascomycota</taxon>
        <taxon>Pezizomycotina</taxon>
        <taxon>Eurotiomycetes</taxon>
        <taxon>Eurotiomycetidae</taxon>
        <taxon>Onygenales</taxon>
        <taxon>Ajellomycetaceae</taxon>
        <taxon>Helicocarpus</taxon>
    </lineage>
</organism>
<dbReference type="InterPro" id="IPR001138">
    <property type="entry name" value="Zn2Cys6_DnaBD"/>
</dbReference>
<dbReference type="GO" id="GO:0006351">
    <property type="term" value="P:DNA-templated transcription"/>
    <property type="evidence" value="ECO:0007669"/>
    <property type="project" value="InterPro"/>
</dbReference>
<keyword evidence="1" id="KW-0479">Metal-binding</keyword>
<feature type="region of interest" description="Disordered" evidence="6">
    <location>
        <begin position="1"/>
        <end position="33"/>
    </location>
</feature>
<evidence type="ECO:0000256" key="4">
    <source>
        <dbReference type="ARBA" id="ARBA00023163"/>
    </source>
</evidence>